<evidence type="ECO:0000313" key="2">
    <source>
        <dbReference type="EMBL" id="TFJ84585.1"/>
    </source>
</evidence>
<proteinExistence type="predicted"/>
<protein>
    <submittedName>
        <fullName evidence="2">Uncharacterized protein</fullName>
    </submittedName>
</protein>
<name>A0A4D9D559_9STRA</name>
<dbReference type="Proteomes" id="UP000355283">
    <property type="component" value="Unassembled WGS sequence"/>
</dbReference>
<dbReference type="EMBL" id="SDOX01000018">
    <property type="protein sequence ID" value="TFJ84585.1"/>
    <property type="molecule type" value="Genomic_DNA"/>
</dbReference>
<evidence type="ECO:0000313" key="3">
    <source>
        <dbReference type="Proteomes" id="UP000355283"/>
    </source>
</evidence>
<sequence>MVPGCVPTDTCGALRLSGTAPAYSFHYLNAQKRIIREYAKTILGLGGRWRLTLRGVTSLRGVHLDKTPSSQWAQEELDCLYALWNLKRPSPEELRSKMCVSLLMHGGQHSKRVLPHSPIGKPPGSEASLNPSVLSSAGAVWLGVDGEEGFPCALDASIRPPASSPASALQAWDPLPVSSSPPPNEEGGQGARAAASRLGTKNEQETNKHACKRLLVQCSCEGCLTNAPACPGPEPLSVSSLDSAQALKRPRNVAGTTHPVCAAKQEEDGLGALPITGKLPGGYPDSPSPFFDFDSDLYGEGLGEWEGMLPSPFKSRDAEESDENKKKEAAAWQQGS</sequence>
<feature type="region of interest" description="Disordered" evidence="1">
    <location>
        <begin position="303"/>
        <end position="336"/>
    </location>
</feature>
<accession>A0A4D9D559</accession>
<evidence type="ECO:0000256" key="1">
    <source>
        <dbReference type="SAM" id="MobiDB-lite"/>
    </source>
</evidence>
<comment type="caution">
    <text evidence="2">The sequence shown here is derived from an EMBL/GenBank/DDBJ whole genome shotgun (WGS) entry which is preliminary data.</text>
</comment>
<keyword evidence="3" id="KW-1185">Reference proteome</keyword>
<organism evidence="2 3">
    <name type="scientific">Nannochloropsis salina CCMP1776</name>
    <dbReference type="NCBI Taxonomy" id="1027361"/>
    <lineage>
        <taxon>Eukaryota</taxon>
        <taxon>Sar</taxon>
        <taxon>Stramenopiles</taxon>
        <taxon>Ochrophyta</taxon>
        <taxon>Eustigmatophyceae</taxon>
        <taxon>Eustigmatales</taxon>
        <taxon>Monodopsidaceae</taxon>
        <taxon>Microchloropsis</taxon>
        <taxon>Microchloropsis salina</taxon>
    </lineage>
</organism>
<feature type="region of interest" description="Disordered" evidence="1">
    <location>
        <begin position="163"/>
        <end position="206"/>
    </location>
</feature>
<reference evidence="2 3" key="1">
    <citation type="submission" date="2019-01" db="EMBL/GenBank/DDBJ databases">
        <title>Nuclear Genome Assembly of the Microalgal Biofuel strain Nannochloropsis salina CCMP1776.</title>
        <authorList>
            <person name="Hovde B."/>
        </authorList>
    </citation>
    <scope>NUCLEOTIDE SEQUENCE [LARGE SCALE GENOMIC DNA]</scope>
    <source>
        <strain evidence="2 3">CCMP1776</strain>
    </source>
</reference>
<feature type="region of interest" description="Disordered" evidence="1">
    <location>
        <begin position="111"/>
        <end position="130"/>
    </location>
</feature>
<gene>
    <name evidence="2" type="ORF">NSK_004050</name>
</gene>
<dbReference type="AlphaFoldDB" id="A0A4D9D559"/>
<dbReference type="OrthoDB" id="10654943at2759"/>
<feature type="compositionally biased region" description="Basic and acidic residues" evidence="1">
    <location>
        <begin position="314"/>
        <end position="329"/>
    </location>
</feature>